<evidence type="ECO:0000256" key="3">
    <source>
        <dbReference type="ARBA" id="ARBA00012891"/>
    </source>
</evidence>
<dbReference type="Gene3D" id="3.40.50.140">
    <property type="match status" value="1"/>
</dbReference>
<comment type="function">
    <text evidence="10">Introduces a single-strand break via transesterification at a target site in duplex DNA. Releases the supercoiling and torsional tension of DNA introduced during the DNA replication and transcription by transiently cleaving and rejoining one strand of the DNA duplex. The scissile phosphodiester is attacked by the catalytic tyrosine of the enzyme, resulting in the formation of a DNA-(5'-phosphotyrosyl)-enzyme intermediate and the expulsion of a 3'-OH DNA strand.</text>
</comment>
<dbReference type="Proteomes" id="UP001295684">
    <property type="component" value="Unassembled WGS sequence"/>
</dbReference>
<evidence type="ECO:0000313" key="13">
    <source>
        <dbReference type="EMBL" id="CAI2385443.1"/>
    </source>
</evidence>
<dbReference type="EMBL" id="CAMPGE010027856">
    <property type="protein sequence ID" value="CAI2385443.1"/>
    <property type="molecule type" value="Genomic_DNA"/>
</dbReference>
<dbReference type="GO" id="GO:0005634">
    <property type="term" value="C:nucleus"/>
    <property type="evidence" value="ECO:0007669"/>
    <property type="project" value="TreeGrafter"/>
</dbReference>
<dbReference type="InterPro" id="IPR003601">
    <property type="entry name" value="Topo_IA_2"/>
</dbReference>
<dbReference type="Pfam" id="PF01396">
    <property type="entry name" value="Zn_ribbon_Top1"/>
    <property type="match status" value="1"/>
</dbReference>
<dbReference type="GO" id="GO:0031422">
    <property type="term" value="C:RecQ family helicase-topoisomerase III complex"/>
    <property type="evidence" value="ECO:0007669"/>
    <property type="project" value="TreeGrafter"/>
</dbReference>
<protein>
    <recommendedName>
        <fullName evidence="3 10">DNA topoisomerase</fullName>
        <ecNumber evidence="3 10">5.6.2.1</ecNumber>
    </recommendedName>
</protein>
<dbReference type="InterPro" id="IPR013497">
    <property type="entry name" value="Topo_IA_cen"/>
</dbReference>
<evidence type="ECO:0000313" key="14">
    <source>
        <dbReference type="Proteomes" id="UP001295684"/>
    </source>
</evidence>
<dbReference type="PROSITE" id="PS52039">
    <property type="entry name" value="TOPO_IA_2"/>
    <property type="match status" value="1"/>
</dbReference>
<accession>A0AAD1Y678</accession>
<dbReference type="SUPFAM" id="SSF56712">
    <property type="entry name" value="Prokaryotic type I DNA topoisomerase"/>
    <property type="match status" value="1"/>
</dbReference>
<dbReference type="InterPro" id="IPR023405">
    <property type="entry name" value="Topo_IA_core_domain"/>
</dbReference>
<evidence type="ECO:0000256" key="1">
    <source>
        <dbReference type="ARBA" id="ARBA00000213"/>
    </source>
</evidence>
<dbReference type="FunFam" id="3.40.50.140:FF:000003">
    <property type="entry name" value="DNA topoisomerase"/>
    <property type="match status" value="1"/>
</dbReference>
<dbReference type="InterPro" id="IPR006171">
    <property type="entry name" value="TOPRIM_dom"/>
</dbReference>
<dbReference type="InterPro" id="IPR000380">
    <property type="entry name" value="Topo_IA"/>
</dbReference>
<dbReference type="InterPro" id="IPR013826">
    <property type="entry name" value="Topo_IA_cen_sub3"/>
</dbReference>
<dbReference type="Gene3D" id="3.30.65.10">
    <property type="entry name" value="Bacterial Topoisomerase I, domain 1"/>
    <property type="match status" value="1"/>
</dbReference>
<evidence type="ECO:0000256" key="4">
    <source>
        <dbReference type="ARBA" id="ARBA00022737"/>
    </source>
</evidence>
<dbReference type="AlphaFoldDB" id="A0AAD1Y678"/>
<evidence type="ECO:0000259" key="11">
    <source>
        <dbReference type="PROSITE" id="PS50880"/>
    </source>
</evidence>
<sequence>MATSGPRRVLCVAEKHSVARGIATILSNGRFQFGKSYSKFNPVMNFYRNDNEIYTVTSVSGHVKGYKFPEKYSDWANTPLDELFDAQLEKDILPSSKFTATSLKRICKDYDELILWLDCDREGENIAFDVLDIIQNENPSIDIYRAKFSAVTPKDVTNAMNSLERPNKNLSNAVNMRQEIDLKLGATFTRFQTLNFSKYSPGIRNQVLSYGPCQFPTLGLVVDRFKEINSFVPEQFWSLKLTKRFKIDGKMKTVKFHWKKERIYDEQECEAIFEEIKNNKNGVISSITKEKKFRRRPEPLNTIGLQKLLSREFNLDSKVTMEIAEKLYNMGYISYPRTETTIFSKTINLRPYIQEQMKHPEYSEFAEKINSGELWGGPVKGKLDDKAHPPIHPVKYHSDDPKLEPLHVKVYDFIVKHFLACVSKDAVYNHTKITAKFDEEEFIASGNEILEQNYLEIYNPYKFSDSMIGDVEEGRSITPAGLKMEESSTQPPPFLSESALITLMDKHGIGTDATIHEHISKIQMRGYAIKEFNMFKPTPIGYHLLEAYSNFGFELGKPEIRADMERDMKKIAEGEVKDVQKIVDKHLNKMRKVLHEVENKKDKMEKYLGKHLVSTENKEAKLALLKKTDFMTCDKCKYDSLIVRYSRRGQLFVACEGFPSCRNTMNLPEGIKFIKKTKKVCPECEKNNKGPVHIMKLQFSQDFLKDPEISALLDGKDSIDICICKNCDARMKRLITLCRRQNGKLTRKHTFITD</sequence>
<dbReference type="GO" id="GO:0006265">
    <property type="term" value="P:DNA topological change"/>
    <property type="evidence" value="ECO:0007669"/>
    <property type="project" value="InterPro"/>
</dbReference>
<dbReference type="Gene3D" id="2.70.20.10">
    <property type="entry name" value="Topoisomerase I, domain 3"/>
    <property type="match status" value="1"/>
</dbReference>
<organism evidence="13 14">
    <name type="scientific">Euplotes crassus</name>
    <dbReference type="NCBI Taxonomy" id="5936"/>
    <lineage>
        <taxon>Eukaryota</taxon>
        <taxon>Sar</taxon>
        <taxon>Alveolata</taxon>
        <taxon>Ciliophora</taxon>
        <taxon>Intramacronucleata</taxon>
        <taxon>Spirotrichea</taxon>
        <taxon>Hypotrichia</taxon>
        <taxon>Euplotida</taxon>
        <taxon>Euplotidae</taxon>
        <taxon>Moneuplotes</taxon>
    </lineage>
</organism>
<dbReference type="GO" id="GO:0003677">
    <property type="term" value="F:DNA binding"/>
    <property type="evidence" value="ECO:0007669"/>
    <property type="project" value="UniProtKB-KW"/>
</dbReference>
<dbReference type="CDD" id="cd03362">
    <property type="entry name" value="TOPRIM_TopoIA_TopoIII"/>
    <property type="match status" value="1"/>
</dbReference>
<dbReference type="PANTHER" id="PTHR11390:SF21">
    <property type="entry name" value="DNA TOPOISOMERASE 3-ALPHA"/>
    <property type="match status" value="1"/>
</dbReference>
<feature type="domain" description="Topo IA-type catalytic" evidence="12">
    <location>
        <begin position="167"/>
        <end position="594"/>
    </location>
</feature>
<feature type="domain" description="Toprim" evidence="11">
    <location>
        <begin position="8"/>
        <end position="149"/>
    </location>
</feature>
<evidence type="ECO:0000256" key="9">
    <source>
        <dbReference type="ARBA" id="ARBA00023235"/>
    </source>
</evidence>
<dbReference type="InterPro" id="IPR013498">
    <property type="entry name" value="Topo_IA_Znf"/>
</dbReference>
<keyword evidence="6" id="KW-0862">Zinc</keyword>
<keyword evidence="14" id="KW-1185">Reference proteome</keyword>
<dbReference type="SMART" id="SM00493">
    <property type="entry name" value="TOPRIM"/>
    <property type="match status" value="1"/>
</dbReference>
<dbReference type="Pfam" id="PF01131">
    <property type="entry name" value="Topoisom_bac"/>
    <property type="match status" value="1"/>
</dbReference>
<dbReference type="GO" id="GO:0006310">
    <property type="term" value="P:DNA recombination"/>
    <property type="evidence" value="ECO:0007669"/>
    <property type="project" value="TreeGrafter"/>
</dbReference>
<proteinExistence type="inferred from homology"/>
<dbReference type="EC" id="5.6.2.1" evidence="3 10"/>
<evidence type="ECO:0000256" key="10">
    <source>
        <dbReference type="RuleBase" id="RU362092"/>
    </source>
</evidence>
<evidence type="ECO:0000256" key="7">
    <source>
        <dbReference type="ARBA" id="ARBA00023029"/>
    </source>
</evidence>
<comment type="similarity">
    <text evidence="2 10">Belongs to the type IA topoisomerase family.</text>
</comment>
<reference evidence="13" key="1">
    <citation type="submission" date="2023-07" db="EMBL/GenBank/DDBJ databases">
        <authorList>
            <consortium name="AG Swart"/>
            <person name="Singh M."/>
            <person name="Singh A."/>
            <person name="Seah K."/>
            <person name="Emmerich C."/>
        </authorList>
    </citation>
    <scope>NUCLEOTIDE SEQUENCE</scope>
    <source>
        <strain evidence="13">DP1</strain>
    </source>
</reference>
<dbReference type="GO" id="GO:0008270">
    <property type="term" value="F:zinc ion binding"/>
    <property type="evidence" value="ECO:0007669"/>
    <property type="project" value="UniProtKB-KW"/>
</dbReference>
<dbReference type="FunFam" id="1.10.290.10:FF:000001">
    <property type="entry name" value="DNA topoisomerase"/>
    <property type="match status" value="1"/>
</dbReference>
<keyword evidence="7 10" id="KW-0799">Topoisomerase</keyword>
<dbReference type="PANTHER" id="PTHR11390">
    <property type="entry name" value="PROKARYOTIC DNA TOPOISOMERASE"/>
    <property type="match status" value="1"/>
</dbReference>
<gene>
    <name evidence="13" type="ORF">ECRASSUSDP1_LOCUS27008</name>
</gene>
<dbReference type="CDD" id="cd00186">
    <property type="entry name" value="TOP1Ac"/>
    <property type="match status" value="1"/>
</dbReference>
<dbReference type="InterPro" id="IPR034144">
    <property type="entry name" value="TOPRIM_TopoIII"/>
</dbReference>
<keyword evidence="5" id="KW-0479">Metal-binding</keyword>
<dbReference type="PRINTS" id="PR00417">
    <property type="entry name" value="PRTPISMRASEI"/>
</dbReference>
<dbReference type="Gene3D" id="1.10.460.10">
    <property type="entry name" value="Topoisomerase I, domain 2"/>
    <property type="match status" value="1"/>
</dbReference>
<evidence type="ECO:0000256" key="6">
    <source>
        <dbReference type="ARBA" id="ARBA00022833"/>
    </source>
</evidence>
<evidence type="ECO:0000256" key="8">
    <source>
        <dbReference type="ARBA" id="ARBA00023125"/>
    </source>
</evidence>
<dbReference type="SMART" id="SM00437">
    <property type="entry name" value="TOP1Ac"/>
    <property type="match status" value="1"/>
</dbReference>
<comment type="caution">
    <text evidence="13">The sequence shown here is derived from an EMBL/GenBank/DDBJ whole genome shotgun (WGS) entry which is preliminary data.</text>
</comment>
<dbReference type="Pfam" id="PF01751">
    <property type="entry name" value="Toprim"/>
    <property type="match status" value="1"/>
</dbReference>
<dbReference type="PROSITE" id="PS50880">
    <property type="entry name" value="TOPRIM"/>
    <property type="match status" value="1"/>
</dbReference>
<dbReference type="GO" id="GO:0006281">
    <property type="term" value="P:DNA repair"/>
    <property type="evidence" value="ECO:0007669"/>
    <property type="project" value="TreeGrafter"/>
</dbReference>
<evidence type="ECO:0000259" key="12">
    <source>
        <dbReference type="PROSITE" id="PS52039"/>
    </source>
</evidence>
<dbReference type="SMART" id="SM00436">
    <property type="entry name" value="TOP1Bc"/>
    <property type="match status" value="1"/>
</dbReference>
<dbReference type="InterPro" id="IPR013825">
    <property type="entry name" value="Topo_IA_cen_sub2"/>
</dbReference>
<dbReference type="InterPro" id="IPR003602">
    <property type="entry name" value="Topo_IA_DNA-bd_dom"/>
</dbReference>
<comment type="catalytic activity">
    <reaction evidence="1 10">
        <text>ATP-independent breakage of single-stranded DNA, followed by passage and rejoining.</text>
        <dbReference type="EC" id="5.6.2.1"/>
    </reaction>
</comment>
<evidence type="ECO:0000256" key="5">
    <source>
        <dbReference type="ARBA" id="ARBA00022771"/>
    </source>
</evidence>
<keyword evidence="8 10" id="KW-0238">DNA-binding</keyword>
<dbReference type="InterPro" id="IPR013824">
    <property type="entry name" value="Topo_IA_cen_sub1"/>
</dbReference>
<dbReference type="Gene3D" id="1.10.290.10">
    <property type="entry name" value="Topoisomerase I, domain 4"/>
    <property type="match status" value="1"/>
</dbReference>
<evidence type="ECO:0000256" key="2">
    <source>
        <dbReference type="ARBA" id="ARBA00009446"/>
    </source>
</evidence>
<name>A0AAD1Y678_EUPCR</name>
<keyword evidence="9 10" id="KW-0413">Isomerase</keyword>
<keyword evidence="5" id="KW-0863">Zinc-finger</keyword>
<keyword evidence="4" id="KW-0677">Repeat</keyword>
<dbReference type="GO" id="GO:0003917">
    <property type="term" value="F:DNA topoisomerase type I (single strand cut, ATP-independent) activity"/>
    <property type="evidence" value="ECO:0007669"/>
    <property type="project" value="UniProtKB-EC"/>
</dbReference>